<dbReference type="SUPFAM" id="SSF64518">
    <property type="entry name" value="Phase 1 flagellin"/>
    <property type="match status" value="1"/>
</dbReference>
<feature type="domain" description="Flagellin C-terminal" evidence="5">
    <location>
        <begin position="798"/>
        <end position="881"/>
    </location>
</feature>
<dbReference type="EMBL" id="CP001279">
    <property type="protein sequence ID" value="ACM93688.1"/>
    <property type="molecule type" value="Genomic_DNA"/>
</dbReference>
<gene>
    <name evidence="6" type="ordered locus">NAMH_1358</name>
</gene>
<dbReference type="Proteomes" id="UP000000448">
    <property type="component" value="Chromosome"/>
</dbReference>
<sequence>MLYYKKVQGRIMRVTQFTQYNNFILNQQRTLSELNKVQTQISTGVKIQNMYEDPVVYTKYLKLNEEMNSFTQIKTSASFAQTFANETDTVLNDFVSTLGSFKTNLLKAANDTNDETSRSAIVSELEGELQHLKDLANTSIDGKYLFSGSKFSTKPINDNFDYQGNADKVKAFLGAGVEREYNIDGVTLFLGRDNDYSKHISTNVVQYDKMKANPQFVVRGSDGKLYIDKSIKEHGKVADSQENPVNEPITGDSQIRMLTGVEDIYDPNTDTYSDGTSYFYIKGKKANGDLINEKISLKNSDNVNDLLEKIGEIYGNTPTTKMVDVSLNDMGQIQIKDIQTGKMLTDFYMVASDKDEPSVEDLVKNGDYIVEFQKSDFNAIRNLSAIQSNNDYFDNRISKFGSKFKTLDTKRDALPSDTLFNVLGEQGVRDIDGTIQDLDHLTLTGTDTSGNSVNVTLNIDSSTNMQDLIDQIKNNFGNVDVALQNGELVIYDKSISDPTESSNLKININAFDSSDNSLQVFASKDVANFQKIYMDKNGNEINSNVSQIIKDYKITYKDGQKIVEKNPLAQTYATDNASIADTMGTDEMPQEIKIKFRDKNGELKTAVITLRDTPDADGHLSNFWIDTNNDGVRDSNEVYDIYEPDGSLTPAHDTITTTTQMDPDTCKVCQKEVLQKGMTYKQLGDVVSMLTSGNLPASNTADDYNNAINAAKEQVVTGMDDKGKFYLKDNSNNPTNIDLSIYTDNNSLYFQANNAVTIDEPQVDFFDTLQKAIDAVKNGNNYPDSEKNPRSFGIQGAIEAIDHLTDHVRRSHAKIGAVSNEFGLTIERTDMLTLNVQQLQSDNIDTDLGEATMRLNSLQTSYQALLASIAKVNNLTLLNYL</sequence>
<dbReference type="STRING" id="598659.NAMH_1358"/>
<evidence type="ECO:0000313" key="7">
    <source>
        <dbReference type="Proteomes" id="UP000000448"/>
    </source>
</evidence>
<accession>B9L5W4</accession>
<dbReference type="GO" id="GO:0009288">
    <property type="term" value="C:bacterial-type flagellum"/>
    <property type="evidence" value="ECO:0007669"/>
    <property type="project" value="UniProtKB-SubCell"/>
</dbReference>
<dbReference type="PANTHER" id="PTHR42792:SF1">
    <property type="entry name" value="FLAGELLAR HOOK-ASSOCIATED PROTEIN 3"/>
    <property type="match status" value="1"/>
</dbReference>
<evidence type="ECO:0000256" key="1">
    <source>
        <dbReference type="ARBA" id="ARBA00005709"/>
    </source>
</evidence>
<keyword evidence="6" id="KW-0966">Cell projection</keyword>
<dbReference type="PANTHER" id="PTHR42792">
    <property type="entry name" value="FLAGELLIN"/>
    <property type="match status" value="1"/>
</dbReference>
<dbReference type="Gene3D" id="1.20.1330.10">
    <property type="entry name" value="f41 fragment of flagellin, N-terminal domain"/>
    <property type="match status" value="2"/>
</dbReference>
<dbReference type="InterPro" id="IPR046358">
    <property type="entry name" value="Flagellin_C"/>
</dbReference>
<evidence type="ECO:0000259" key="4">
    <source>
        <dbReference type="Pfam" id="PF00669"/>
    </source>
</evidence>
<dbReference type="InterPro" id="IPR001029">
    <property type="entry name" value="Flagellin_N"/>
</dbReference>
<evidence type="ECO:0000256" key="2">
    <source>
        <dbReference type="ARBA" id="ARBA00023143"/>
    </source>
</evidence>
<reference evidence="6 7" key="1">
    <citation type="journal article" date="2009" name="PLoS Genet.">
        <title>Adaptations to submarine hydrothermal environments exemplified by the genome of Nautilia profundicola.</title>
        <authorList>
            <person name="Campbell B.J."/>
            <person name="Smith J.L."/>
            <person name="Hanson T.E."/>
            <person name="Klotz M.G."/>
            <person name="Stein L.Y."/>
            <person name="Lee C.K."/>
            <person name="Wu D."/>
            <person name="Robinson J.M."/>
            <person name="Khouri H.M."/>
            <person name="Eisen J.A."/>
            <person name="Cary S.C."/>
        </authorList>
    </citation>
    <scope>NUCLEOTIDE SEQUENCE [LARGE SCALE GENOMIC DNA]</scope>
    <source>
        <strain evidence="7">ATCC BAA-1463 / DSM 18972 / AmH</strain>
    </source>
</reference>
<dbReference type="eggNOG" id="COG1344">
    <property type="taxonomic scope" value="Bacteria"/>
</dbReference>
<name>B9L5W4_NAUPA</name>
<keyword evidence="2 3" id="KW-0975">Bacterial flagellum</keyword>
<dbReference type="GO" id="GO:0005198">
    <property type="term" value="F:structural molecule activity"/>
    <property type="evidence" value="ECO:0007669"/>
    <property type="project" value="UniProtKB-UniRule"/>
</dbReference>
<dbReference type="HOGENOM" id="CLU_020518_0_0_7"/>
<proteinExistence type="inferred from homology"/>
<keyword evidence="6" id="KW-0282">Flagellum</keyword>
<dbReference type="Pfam" id="PF00669">
    <property type="entry name" value="Flagellin_N"/>
    <property type="match status" value="1"/>
</dbReference>
<protein>
    <recommendedName>
        <fullName evidence="3">Flagellin</fullName>
    </recommendedName>
</protein>
<evidence type="ECO:0000313" key="6">
    <source>
        <dbReference type="EMBL" id="ACM93688.1"/>
    </source>
</evidence>
<dbReference type="GO" id="GO:0005576">
    <property type="term" value="C:extracellular region"/>
    <property type="evidence" value="ECO:0007669"/>
    <property type="project" value="UniProtKB-SubCell"/>
</dbReference>
<keyword evidence="6" id="KW-0969">Cilium</keyword>
<evidence type="ECO:0000256" key="3">
    <source>
        <dbReference type="RuleBase" id="RU362073"/>
    </source>
</evidence>
<evidence type="ECO:0000259" key="5">
    <source>
        <dbReference type="Pfam" id="PF00700"/>
    </source>
</evidence>
<feature type="domain" description="Flagellin N-terminal" evidence="4">
    <location>
        <begin position="21"/>
        <end position="149"/>
    </location>
</feature>
<comment type="similarity">
    <text evidence="1 3">Belongs to the bacterial flagellin family.</text>
</comment>
<dbReference type="KEGG" id="nam:NAMH_1358"/>
<dbReference type="AlphaFoldDB" id="B9L5W4"/>
<keyword evidence="3" id="KW-0964">Secreted</keyword>
<dbReference type="NCBIfam" id="NF006265">
    <property type="entry name" value="PRK08412.1"/>
    <property type="match status" value="1"/>
</dbReference>
<comment type="subcellular location">
    <subcellularLocation>
        <location evidence="3">Secreted</location>
    </subcellularLocation>
    <subcellularLocation>
        <location evidence="3">Bacterial flagellum</location>
    </subcellularLocation>
</comment>
<keyword evidence="7" id="KW-1185">Reference proteome</keyword>
<comment type="function">
    <text evidence="3">Flagellin is the subunit protein which polymerizes to form the filaments of bacterial flagella.</text>
</comment>
<dbReference type="Pfam" id="PF00700">
    <property type="entry name" value="Flagellin_C"/>
    <property type="match status" value="1"/>
</dbReference>
<organism evidence="6 7">
    <name type="scientific">Nautilia profundicola (strain ATCC BAA-1463 / DSM 18972 / AmH)</name>
    <dbReference type="NCBI Taxonomy" id="598659"/>
    <lineage>
        <taxon>Bacteria</taxon>
        <taxon>Pseudomonadati</taxon>
        <taxon>Campylobacterota</taxon>
        <taxon>Epsilonproteobacteria</taxon>
        <taxon>Nautiliales</taxon>
        <taxon>Nautiliaceae</taxon>
        <taxon>Nautilia</taxon>
    </lineage>
</organism>
<dbReference type="InterPro" id="IPR001492">
    <property type="entry name" value="Flagellin"/>
</dbReference>